<dbReference type="Gene3D" id="1.20.1250.20">
    <property type="entry name" value="MFS general substrate transporter like domains"/>
    <property type="match status" value="2"/>
</dbReference>
<feature type="transmembrane region" description="Helical" evidence="10">
    <location>
        <begin position="387"/>
        <end position="406"/>
    </location>
</feature>
<dbReference type="Pfam" id="PF00083">
    <property type="entry name" value="Sugar_tr"/>
    <property type="match status" value="2"/>
</dbReference>
<evidence type="ECO:0000256" key="3">
    <source>
        <dbReference type="ARBA" id="ARBA00022448"/>
    </source>
</evidence>
<evidence type="ECO:0000256" key="4">
    <source>
        <dbReference type="ARBA" id="ARBA00022597"/>
    </source>
</evidence>
<dbReference type="InterPro" id="IPR045262">
    <property type="entry name" value="STP/PLT_plant"/>
</dbReference>
<dbReference type="AlphaFoldDB" id="A0AAW2JDU5"/>
<comment type="similarity">
    <text evidence="2">Belongs to the major facilitator superfamily. Sugar transporter (TC 2.A.1.1) family.</text>
</comment>
<dbReference type="PROSITE" id="PS00217">
    <property type="entry name" value="SUGAR_TRANSPORT_2"/>
    <property type="match status" value="1"/>
</dbReference>
<dbReference type="InterPro" id="IPR005828">
    <property type="entry name" value="MFS_sugar_transport-like"/>
</dbReference>
<dbReference type="SUPFAM" id="SSF103473">
    <property type="entry name" value="MFS general substrate transporter"/>
    <property type="match status" value="1"/>
</dbReference>
<protein>
    <submittedName>
        <fullName evidence="12">Hexose carrier protein HEX6</fullName>
    </submittedName>
</protein>
<evidence type="ECO:0000256" key="10">
    <source>
        <dbReference type="SAM" id="Phobius"/>
    </source>
</evidence>
<comment type="subcellular location">
    <subcellularLocation>
        <location evidence="1">Membrane</location>
        <topology evidence="1">Multi-pass membrane protein</topology>
    </subcellularLocation>
</comment>
<comment type="caution">
    <text evidence="12">The sequence shown here is derived from an EMBL/GenBank/DDBJ whole genome shotgun (WGS) entry which is preliminary data.</text>
</comment>
<feature type="domain" description="Major facilitator superfamily (MFS) profile" evidence="11">
    <location>
        <begin position="18"/>
        <end position="445"/>
    </location>
</feature>
<dbReference type="GO" id="GO:0015293">
    <property type="term" value="F:symporter activity"/>
    <property type="evidence" value="ECO:0007669"/>
    <property type="project" value="UniProtKB-KW"/>
</dbReference>
<feature type="transmembrane region" description="Helical" evidence="10">
    <location>
        <begin position="12"/>
        <end position="32"/>
    </location>
</feature>
<sequence length="445" mass="49327">MSEPVHYNGKITRFVLLSSVIAATGGLIFGYGTGVAGGVASMGPFLKKFFPAIYRQMNEKRVVSNYCKFNSQLLTSFTSSVLLSGLLATFFASSVTRALGRRASILIGGLAFIAGSALGGAANNIYLLIFGRLLLGVGFGFTNQSVPLYLSEMAPPKYRGAFNFGFQLCIGSGGLLSSLVNYGTVKISGGWGWRLSLAMVAAPAFVLTVWAPFLPETPNSLVQQGNEEKAKRMLQKIRGTNDVEAEFDDLITASNASKTIKHPFKKILQRKYRPQLVMSVAIPFFQQVTGISVISFLCSDTVSNNWFWSKRFSDVVRGSWISRDGDDPLVGLDSRQAWQKGLVPFRRVSNVHPTNDDWSGNGSKTRGSRCNEQRTFLSMLCCFKASIFFFFAAWVAVMTAFVYAFLPETKDVPIEKMEKIWREHWFWKRYVDDGAEYEVDKTEGP</sequence>
<dbReference type="InterPro" id="IPR036259">
    <property type="entry name" value="MFS_trans_sf"/>
</dbReference>
<dbReference type="InterPro" id="IPR005829">
    <property type="entry name" value="Sugar_transporter_CS"/>
</dbReference>
<keyword evidence="3" id="KW-0813">Transport</keyword>
<organism evidence="12">
    <name type="scientific">Sesamum calycinum</name>
    <dbReference type="NCBI Taxonomy" id="2727403"/>
    <lineage>
        <taxon>Eukaryota</taxon>
        <taxon>Viridiplantae</taxon>
        <taxon>Streptophyta</taxon>
        <taxon>Embryophyta</taxon>
        <taxon>Tracheophyta</taxon>
        <taxon>Spermatophyta</taxon>
        <taxon>Magnoliopsida</taxon>
        <taxon>eudicotyledons</taxon>
        <taxon>Gunneridae</taxon>
        <taxon>Pentapetalae</taxon>
        <taxon>asterids</taxon>
        <taxon>lamiids</taxon>
        <taxon>Lamiales</taxon>
        <taxon>Pedaliaceae</taxon>
        <taxon>Sesamum</taxon>
    </lineage>
</organism>
<accession>A0AAW2JDU5</accession>
<dbReference type="PROSITE" id="PS50850">
    <property type="entry name" value="MFS"/>
    <property type="match status" value="1"/>
</dbReference>
<dbReference type="PANTHER" id="PTHR23500">
    <property type="entry name" value="SOLUTE CARRIER FAMILY 2, FACILITATED GLUCOSE TRANSPORTER"/>
    <property type="match status" value="1"/>
</dbReference>
<keyword evidence="6" id="KW-0769">Symport</keyword>
<feature type="transmembrane region" description="Helical" evidence="10">
    <location>
        <begin position="73"/>
        <end position="91"/>
    </location>
</feature>
<feature type="transmembrane region" description="Helical" evidence="10">
    <location>
        <begin position="103"/>
        <end position="122"/>
    </location>
</feature>
<dbReference type="GO" id="GO:0015144">
    <property type="term" value="F:carbohydrate transmembrane transporter activity"/>
    <property type="evidence" value="ECO:0007669"/>
    <property type="project" value="InterPro"/>
</dbReference>
<evidence type="ECO:0000313" key="12">
    <source>
        <dbReference type="EMBL" id="KAL0292504.1"/>
    </source>
</evidence>
<evidence type="ECO:0000256" key="1">
    <source>
        <dbReference type="ARBA" id="ARBA00004141"/>
    </source>
</evidence>
<dbReference type="PANTHER" id="PTHR23500:SF30">
    <property type="entry name" value="SUGAR TRANSPORT PROTEIN 3"/>
    <property type="match status" value="1"/>
</dbReference>
<keyword evidence="5 10" id="KW-0812">Transmembrane</keyword>
<proteinExistence type="inferred from homology"/>
<dbReference type="GO" id="GO:0016020">
    <property type="term" value="C:membrane"/>
    <property type="evidence" value="ECO:0007669"/>
    <property type="project" value="UniProtKB-SubCell"/>
</dbReference>
<dbReference type="InterPro" id="IPR020846">
    <property type="entry name" value="MFS_dom"/>
</dbReference>
<gene>
    <name evidence="12" type="ORF">Scaly_2587900</name>
</gene>
<keyword evidence="4" id="KW-0762">Sugar transport</keyword>
<evidence type="ECO:0000256" key="6">
    <source>
        <dbReference type="ARBA" id="ARBA00022847"/>
    </source>
</evidence>
<evidence type="ECO:0000259" key="11">
    <source>
        <dbReference type="PROSITE" id="PS50850"/>
    </source>
</evidence>
<feature type="transmembrane region" description="Helical" evidence="10">
    <location>
        <begin position="162"/>
        <end position="185"/>
    </location>
</feature>
<evidence type="ECO:0000256" key="2">
    <source>
        <dbReference type="ARBA" id="ARBA00010992"/>
    </source>
</evidence>
<evidence type="ECO:0000256" key="7">
    <source>
        <dbReference type="ARBA" id="ARBA00022989"/>
    </source>
</evidence>
<keyword evidence="7 10" id="KW-1133">Transmembrane helix</keyword>
<reference evidence="12" key="1">
    <citation type="submission" date="2020-06" db="EMBL/GenBank/DDBJ databases">
        <authorList>
            <person name="Li T."/>
            <person name="Hu X."/>
            <person name="Zhang T."/>
            <person name="Song X."/>
            <person name="Zhang H."/>
            <person name="Dai N."/>
            <person name="Sheng W."/>
            <person name="Hou X."/>
            <person name="Wei L."/>
        </authorList>
    </citation>
    <scope>NUCLEOTIDE SEQUENCE</scope>
    <source>
        <strain evidence="12">KEN8</strain>
        <tissue evidence="12">Leaf</tissue>
    </source>
</reference>
<name>A0AAW2JDU5_9LAMI</name>
<dbReference type="EMBL" id="JACGWM010001504">
    <property type="protein sequence ID" value="KAL0292504.1"/>
    <property type="molecule type" value="Genomic_DNA"/>
</dbReference>
<feature type="transmembrane region" description="Helical" evidence="10">
    <location>
        <begin position="191"/>
        <end position="214"/>
    </location>
</feature>
<dbReference type="PRINTS" id="PR00171">
    <property type="entry name" value="SUGRTRNSPORT"/>
</dbReference>
<evidence type="ECO:0000256" key="9">
    <source>
        <dbReference type="ARBA" id="ARBA00044504"/>
    </source>
</evidence>
<keyword evidence="8 10" id="KW-0472">Membrane</keyword>
<dbReference type="InterPro" id="IPR003663">
    <property type="entry name" value="Sugar/inositol_transpt"/>
</dbReference>
<reference evidence="12" key="2">
    <citation type="journal article" date="2024" name="Plant">
        <title>Genomic evolution and insights into agronomic trait innovations of Sesamum species.</title>
        <authorList>
            <person name="Miao H."/>
            <person name="Wang L."/>
            <person name="Qu L."/>
            <person name="Liu H."/>
            <person name="Sun Y."/>
            <person name="Le M."/>
            <person name="Wang Q."/>
            <person name="Wei S."/>
            <person name="Zheng Y."/>
            <person name="Lin W."/>
            <person name="Duan Y."/>
            <person name="Cao H."/>
            <person name="Xiong S."/>
            <person name="Wang X."/>
            <person name="Wei L."/>
            <person name="Li C."/>
            <person name="Ma Q."/>
            <person name="Ju M."/>
            <person name="Zhao R."/>
            <person name="Li G."/>
            <person name="Mu C."/>
            <person name="Tian Q."/>
            <person name="Mei H."/>
            <person name="Zhang T."/>
            <person name="Gao T."/>
            <person name="Zhang H."/>
        </authorList>
    </citation>
    <scope>NUCLEOTIDE SEQUENCE</scope>
    <source>
        <strain evidence="12">KEN8</strain>
    </source>
</reference>
<evidence type="ECO:0000256" key="8">
    <source>
        <dbReference type="ARBA" id="ARBA00023136"/>
    </source>
</evidence>
<comment type="similarity">
    <text evidence="9">Belongs to the major facilitator superfamily. Phosphate:H(+) symporter (TC 2.A.1.9) family.</text>
</comment>
<evidence type="ECO:0000256" key="5">
    <source>
        <dbReference type="ARBA" id="ARBA00022692"/>
    </source>
</evidence>